<evidence type="ECO:0000256" key="4">
    <source>
        <dbReference type="ARBA" id="ARBA00022475"/>
    </source>
</evidence>
<dbReference type="AlphaFoldDB" id="A0A6N6N4I5"/>
<evidence type="ECO:0000313" key="9">
    <source>
        <dbReference type="EMBL" id="KAB1442863.1"/>
    </source>
</evidence>
<dbReference type="RefSeq" id="WP_151149053.1">
    <property type="nucleotide sequence ID" value="NZ_WAIE01000001.1"/>
</dbReference>
<keyword evidence="4" id="KW-1003">Cell membrane</keyword>
<gene>
    <name evidence="9" type="ORF">F8A88_00885</name>
</gene>
<organism evidence="9 10">
    <name type="scientific">Pseudodesulfovibrio senegalensis</name>
    <dbReference type="NCBI Taxonomy" id="1721087"/>
    <lineage>
        <taxon>Bacteria</taxon>
        <taxon>Pseudomonadati</taxon>
        <taxon>Thermodesulfobacteriota</taxon>
        <taxon>Desulfovibrionia</taxon>
        <taxon>Desulfovibrionales</taxon>
        <taxon>Desulfovibrionaceae</taxon>
    </lineage>
</organism>
<evidence type="ECO:0000256" key="7">
    <source>
        <dbReference type="ARBA" id="ARBA00023136"/>
    </source>
</evidence>
<evidence type="ECO:0000313" key="10">
    <source>
        <dbReference type="Proteomes" id="UP000438699"/>
    </source>
</evidence>
<sequence>MEHLILFASVFLVMLMMLSLYRTIIGPSTLDRLMGMNAIGAKTTVLILLIGFIFGRIDMFVDIALSYAMLNFIAVLTASRYFQARGMRKRDSNLRVEE</sequence>
<keyword evidence="3" id="KW-0813">Transport</keyword>
<dbReference type="PANTHER" id="PTHR34702:SF1">
    <property type="entry name" value="NA(+)_H(+) ANTIPORTER SUBUNIT F"/>
    <property type="match status" value="1"/>
</dbReference>
<feature type="transmembrane region" description="Helical" evidence="8">
    <location>
        <begin position="63"/>
        <end position="82"/>
    </location>
</feature>
<proteinExistence type="inferred from homology"/>
<dbReference type="GO" id="GO:0005886">
    <property type="term" value="C:plasma membrane"/>
    <property type="evidence" value="ECO:0007669"/>
    <property type="project" value="UniProtKB-SubCell"/>
</dbReference>
<reference evidence="9 10" key="1">
    <citation type="journal article" date="2017" name="Int. J. Syst. Evol. Microbiol.">
        <title>Desulfovibrio senegalensis sp. nov., a mesophilic sulfate reducer isolated from marine sediment.</title>
        <authorList>
            <person name="Thioye A."/>
            <person name="Gam Z.B.A."/>
            <person name="Mbengue M."/>
            <person name="Cayol J.L."/>
            <person name="Joseph-Bartoli M."/>
            <person name="Toure-Kane C."/>
            <person name="Labat M."/>
        </authorList>
    </citation>
    <scope>NUCLEOTIDE SEQUENCE [LARGE SCALE GENOMIC DNA]</scope>
    <source>
        <strain evidence="9 10">DSM 101509</strain>
    </source>
</reference>
<comment type="subcellular location">
    <subcellularLocation>
        <location evidence="1">Cell membrane</location>
        <topology evidence="1">Multi-pass membrane protein</topology>
    </subcellularLocation>
</comment>
<dbReference type="Pfam" id="PF04066">
    <property type="entry name" value="MrpF_PhaF"/>
    <property type="match status" value="1"/>
</dbReference>
<dbReference type="InterPro" id="IPR007208">
    <property type="entry name" value="MrpF/PhaF-like"/>
</dbReference>
<evidence type="ECO:0000256" key="3">
    <source>
        <dbReference type="ARBA" id="ARBA00022448"/>
    </source>
</evidence>
<dbReference type="PANTHER" id="PTHR34702">
    <property type="entry name" value="NA(+)/H(+) ANTIPORTER SUBUNIT F1"/>
    <property type="match status" value="1"/>
</dbReference>
<evidence type="ECO:0000256" key="2">
    <source>
        <dbReference type="ARBA" id="ARBA00009212"/>
    </source>
</evidence>
<keyword evidence="10" id="KW-1185">Reference proteome</keyword>
<comment type="caution">
    <text evidence="9">The sequence shown here is derived from an EMBL/GenBank/DDBJ whole genome shotgun (WGS) entry which is preliminary data.</text>
</comment>
<keyword evidence="6 8" id="KW-1133">Transmembrane helix</keyword>
<dbReference type="OrthoDB" id="9800226at2"/>
<feature type="transmembrane region" description="Helical" evidence="8">
    <location>
        <begin position="6"/>
        <end position="24"/>
    </location>
</feature>
<evidence type="ECO:0000256" key="8">
    <source>
        <dbReference type="SAM" id="Phobius"/>
    </source>
</evidence>
<dbReference type="GO" id="GO:0015385">
    <property type="term" value="F:sodium:proton antiporter activity"/>
    <property type="evidence" value="ECO:0007669"/>
    <property type="project" value="TreeGrafter"/>
</dbReference>
<evidence type="ECO:0000256" key="6">
    <source>
        <dbReference type="ARBA" id="ARBA00022989"/>
    </source>
</evidence>
<keyword evidence="7 8" id="KW-0472">Membrane</keyword>
<protein>
    <submittedName>
        <fullName evidence="9">pH regulation protein F</fullName>
    </submittedName>
</protein>
<name>A0A6N6N4I5_9BACT</name>
<evidence type="ECO:0000256" key="1">
    <source>
        <dbReference type="ARBA" id="ARBA00004651"/>
    </source>
</evidence>
<dbReference type="EMBL" id="WAIE01000001">
    <property type="protein sequence ID" value="KAB1442863.1"/>
    <property type="molecule type" value="Genomic_DNA"/>
</dbReference>
<comment type="similarity">
    <text evidence="2">Belongs to the CPA3 antiporters (TC 2.A.63) subunit F family.</text>
</comment>
<evidence type="ECO:0000256" key="5">
    <source>
        <dbReference type="ARBA" id="ARBA00022692"/>
    </source>
</evidence>
<keyword evidence="5 8" id="KW-0812">Transmembrane</keyword>
<feature type="transmembrane region" description="Helical" evidence="8">
    <location>
        <begin position="36"/>
        <end position="57"/>
    </location>
</feature>
<accession>A0A6N6N4I5</accession>
<dbReference type="Proteomes" id="UP000438699">
    <property type="component" value="Unassembled WGS sequence"/>
</dbReference>